<evidence type="ECO:0000256" key="3">
    <source>
        <dbReference type="ARBA" id="ARBA00001941"/>
    </source>
</evidence>
<dbReference type="PROSITE" id="PS01085">
    <property type="entry name" value="RIBUL_P_3_EPIMER_1"/>
    <property type="match status" value="1"/>
</dbReference>
<dbReference type="NCBIfam" id="TIGR01163">
    <property type="entry name" value="rpe"/>
    <property type="match status" value="1"/>
</dbReference>
<keyword evidence="10 11" id="KW-0119">Carbohydrate metabolism</keyword>
<sequence length="220" mass="23699">MRSNTLKIAPSILSADFGNFERDVKRLEAAGADYIHVDIMDGHFVENISFGADVVKAIRPATKCLLDCHLMVENPEKYVSAFAQAGADSLSIHVEATSHIHGALQKIRAAGLRSSVVINPGTDVSSIKHVLGLVDMVLVMTVNPGFGGQKFLPECLEKVRELAEIREFRGLDFEIEVDGGVDDETIVACRAAGADVFVAGSYVFNGDVAENIATLREKLA</sequence>
<dbReference type="InterPro" id="IPR013785">
    <property type="entry name" value="Aldolase_TIM"/>
</dbReference>
<keyword evidence="9 10" id="KW-0413">Isomerase</keyword>
<evidence type="ECO:0000256" key="1">
    <source>
        <dbReference type="ARBA" id="ARBA00001782"/>
    </source>
</evidence>
<comment type="catalytic activity">
    <reaction evidence="1 10 11">
        <text>D-ribulose 5-phosphate = D-xylulose 5-phosphate</text>
        <dbReference type="Rhea" id="RHEA:13677"/>
        <dbReference type="ChEBI" id="CHEBI:57737"/>
        <dbReference type="ChEBI" id="CHEBI:58121"/>
        <dbReference type="EC" id="5.1.3.1"/>
    </reaction>
</comment>
<feature type="binding site" evidence="10 13">
    <location>
        <position position="69"/>
    </location>
    <ligand>
        <name>a divalent metal cation</name>
        <dbReference type="ChEBI" id="CHEBI:60240"/>
    </ligand>
</feature>
<dbReference type="InterPro" id="IPR011060">
    <property type="entry name" value="RibuloseP-bd_barrel"/>
</dbReference>
<dbReference type="GO" id="GO:0046872">
    <property type="term" value="F:metal ion binding"/>
    <property type="evidence" value="ECO:0007669"/>
    <property type="project" value="UniProtKB-UniRule"/>
</dbReference>
<dbReference type="Gene3D" id="3.20.20.70">
    <property type="entry name" value="Aldolase class I"/>
    <property type="match status" value="1"/>
</dbReference>
<evidence type="ECO:0000256" key="5">
    <source>
        <dbReference type="ARBA" id="ARBA00001954"/>
    </source>
</evidence>
<comment type="cofactor">
    <cofactor evidence="10 13">
        <name>a divalent metal cation</name>
        <dbReference type="ChEBI" id="CHEBI:60240"/>
    </cofactor>
    <text evidence="10 13">Binds 1 divalent metal cation per subunit.</text>
</comment>
<reference evidence="15 16" key="1">
    <citation type="submission" date="2020-02" db="EMBL/GenBank/DDBJ databases">
        <title>Draft genome sequence of Lactococcus sp. Hs20B0-1.</title>
        <authorList>
            <person name="Noda S."/>
            <person name="Yuki M."/>
            <person name="Ohkuma M."/>
        </authorList>
    </citation>
    <scope>NUCLEOTIDE SEQUENCE [LARGE SCALE GENOMIC DNA]</scope>
    <source>
        <strain evidence="15 16">Hs20B0-1</strain>
    </source>
</reference>
<evidence type="ECO:0000313" key="16">
    <source>
        <dbReference type="Proteomes" id="UP000475928"/>
    </source>
</evidence>
<organism evidence="15 16">
    <name type="scientific">Pseudolactococcus insecticola</name>
    <dbReference type="NCBI Taxonomy" id="2709158"/>
    <lineage>
        <taxon>Bacteria</taxon>
        <taxon>Bacillati</taxon>
        <taxon>Bacillota</taxon>
        <taxon>Bacilli</taxon>
        <taxon>Lactobacillales</taxon>
        <taxon>Streptococcaceae</taxon>
        <taxon>Pseudolactococcus</taxon>
    </lineage>
</organism>
<dbReference type="Pfam" id="PF00834">
    <property type="entry name" value="Ribul_P_3_epim"/>
    <property type="match status" value="1"/>
</dbReference>
<evidence type="ECO:0000256" key="13">
    <source>
        <dbReference type="PIRSR" id="PIRSR001461-2"/>
    </source>
</evidence>
<evidence type="ECO:0000256" key="11">
    <source>
        <dbReference type="PIRNR" id="PIRNR001461"/>
    </source>
</evidence>
<dbReference type="InterPro" id="IPR000056">
    <property type="entry name" value="Ribul_P_3_epim-like"/>
</dbReference>
<feature type="binding site" evidence="14">
    <location>
        <position position="180"/>
    </location>
    <ligand>
        <name>substrate</name>
    </ligand>
</feature>
<dbReference type="PANTHER" id="PTHR11749">
    <property type="entry name" value="RIBULOSE-5-PHOSPHATE-3-EPIMERASE"/>
    <property type="match status" value="1"/>
</dbReference>
<accession>A0A6A0B8Z4</accession>
<dbReference type="RefSeq" id="WP_172356941.1">
    <property type="nucleotide sequence ID" value="NZ_BLLH01000007.1"/>
</dbReference>
<feature type="binding site" evidence="10 14">
    <location>
        <begin position="145"/>
        <end position="148"/>
    </location>
    <ligand>
        <name>substrate</name>
    </ligand>
</feature>
<dbReference type="CDD" id="cd00429">
    <property type="entry name" value="RPE"/>
    <property type="match status" value="1"/>
</dbReference>
<evidence type="ECO:0000256" key="6">
    <source>
        <dbReference type="ARBA" id="ARBA00009541"/>
    </source>
</evidence>
<feature type="binding site" evidence="10 14">
    <location>
        <begin position="200"/>
        <end position="201"/>
    </location>
    <ligand>
        <name>substrate</name>
    </ligand>
</feature>
<evidence type="ECO:0000256" key="9">
    <source>
        <dbReference type="ARBA" id="ARBA00023235"/>
    </source>
</evidence>
<comment type="caution">
    <text evidence="15">The sequence shown here is derived from an EMBL/GenBank/DDBJ whole genome shotgun (WGS) entry which is preliminary data.</text>
</comment>
<dbReference type="SUPFAM" id="SSF51366">
    <property type="entry name" value="Ribulose-phoshate binding barrel"/>
    <property type="match status" value="1"/>
</dbReference>
<keyword evidence="13" id="KW-0862">Zinc</keyword>
<comment type="cofactor">
    <cofactor evidence="5">
        <name>Fe(2+)</name>
        <dbReference type="ChEBI" id="CHEBI:29033"/>
    </cofactor>
</comment>
<comment type="pathway">
    <text evidence="10">Carbohydrate degradation.</text>
</comment>
<evidence type="ECO:0000256" key="14">
    <source>
        <dbReference type="PIRSR" id="PIRSR001461-3"/>
    </source>
</evidence>
<comment type="cofactor">
    <cofactor evidence="2">
        <name>Mn(2+)</name>
        <dbReference type="ChEBI" id="CHEBI:29035"/>
    </cofactor>
</comment>
<dbReference type="GO" id="GO:0006098">
    <property type="term" value="P:pentose-phosphate shunt"/>
    <property type="evidence" value="ECO:0007669"/>
    <property type="project" value="UniProtKB-UniRule"/>
</dbReference>
<feature type="binding site" evidence="10 14">
    <location>
        <position position="69"/>
    </location>
    <ligand>
        <name>substrate</name>
    </ligand>
</feature>
<dbReference type="GO" id="GO:0019323">
    <property type="term" value="P:pentose catabolic process"/>
    <property type="evidence" value="ECO:0007669"/>
    <property type="project" value="UniProtKB-UniRule"/>
</dbReference>
<dbReference type="HAMAP" id="MF_02227">
    <property type="entry name" value="RPE"/>
    <property type="match status" value="1"/>
</dbReference>
<dbReference type="PIRSF" id="PIRSF001461">
    <property type="entry name" value="RPE"/>
    <property type="match status" value="1"/>
</dbReference>
<comment type="cofactor">
    <cofactor evidence="4">
        <name>Zn(2+)</name>
        <dbReference type="ChEBI" id="CHEBI:29105"/>
    </cofactor>
</comment>
<feature type="active site" description="Proton acceptor" evidence="10 12">
    <location>
        <position position="38"/>
    </location>
</feature>
<feature type="binding site" evidence="10 13">
    <location>
        <position position="38"/>
    </location>
    <ligand>
        <name>a divalent metal cation</name>
        <dbReference type="ChEBI" id="CHEBI:60240"/>
    </ligand>
</feature>
<feature type="active site" description="Proton donor" evidence="10 12">
    <location>
        <position position="178"/>
    </location>
</feature>
<keyword evidence="13" id="KW-0464">Manganese</keyword>
<dbReference type="Proteomes" id="UP000475928">
    <property type="component" value="Unassembled WGS sequence"/>
</dbReference>
<dbReference type="GO" id="GO:0005737">
    <property type="term" value="C:cytoplasm"/>
    <property type="evidence" value="ECO:0007669"/>
    <property type="project" value="UniProtKB-ARBA"/>
</dbReference>
<evidence type="ECO:0000256" key="4">
    <source>
        <dbReference type="ARBA" id="ARBA00001947"/>
    </source>
</evidence>
<evidence type="ECO:0000256" key="10">
    <source>
        <dbReference type="HAMAP-Rule" id="MF_02227"/>
    </source>
</evidence>
<evidence type="ECO:0000256" key="8">
    <source>
        <dbReference type="ARBA" id="ARBA00022723"/>
    </source>
</evidence>
<feature type="binding site" evidence="10 13">
    <location>
        <position position="178"/>
    </location>
    <ligand>
        <name>a divalent metal cation</name>
        <dbReference type="ChEBI" id="CHEBI:60240"/>
    </ligand>
</feature>
<dbReference type="EMBL" id="BLLH01000007">
    <property type="protein sequence ID" value="GFH40938.1"/>
    <property type="molecule type" value="Genomic_DNA"/>
</dbReference>
<dbReference type="AlphaFoldDB" id="A0A6A0B8Z4"/>
<keyword evidence="8 10" id="KW-0479">Metal-binding</keyword>
<feature type="binding site" evidence="10 13">
    <location>
        <position position="36"/>
    </location>
    <ligand>
        <name>a divalent metal cation</name>
        <dbReference type="ChEBI" id="CHEBI:60240"/>
    </ligand>
</feature>
<keyword evidence="16" id="KW-1185">Reference proteome</keyword>
<evidence type="ECO:0000313" key="15">
    <source>
        <dbReference type="EMBL" id="GFH40938.1"/>
    </source>
</evidence>
<dbReference type="PROSITE" id="PS01086">
    <property type="entry name" value="RIBUL_P_3_EPIMER_2"/>
    <property type="match status" value="1"/>
</dbReference>
<gene>
    <name evidence="10 15" type="primary">rpe</name>
    <name evidence="15" type="ORF">Hs20B_13360</name>
</gene>
<dbReference type="FunFam" id="3.20.20.70:FF:000004">
    <property type="entry name" value="Ribulose-phosphate 3-epimerase"/>
    <property type="match status" value="1"/>
</dbReference>
<keyword evidence="13" id="KW-0170">Cobalt</keyword>
<feature type="binding site" evidence="10">
    <location>
        <begin position="178"/>
        <end position="180"/>
    </location>
    <ligand>
        <name>substrate</name>
    </ligand>
</feature>
<evidence type="ECO:0000256" key="7">
    <source>
        <dbReference type="ARBA" id="ARBA00013188"/>
    </source>
</evidence>
<protein>
    <recommendedName>
        <fullName evidence="7 10">Ribulose-phosphate 3-epimerase</fullName>
        <ecNumber evidence="7 10">5.1.3.1</ecNumber>
    </recommendedName>
</protein>
<feature type="binding site" evidence="10 14">
    <location>
        <position position="11"/>
    </location>
    <ligand>
        <name>substrate</name>
    </ligand>
</feature>
<dbReference type="EC" id="5.1.3.1" evidence="7 10"/>
<comment type="cofactor">
    <cofactor evidence="3">
        <name>Co(2+)</name>
        <dbReference type="ChEBI" id="CHEBI:48828"/>
    </cofactor>
</comment>
<dbReference type="GO" id="GO:0004750">
    <property type="term" value="F:D-ribulose-phosphate 3-epimerase activity"/>
    <property type="evidence" value="ECO:0007669"/>
    <property type="project" value="UniProtKB-UniRule"/>
</dbReference>
<dbReference type="NCBIfam" id="NF004076">
    <property type="entry name" value="PRK05581.1-4"/>
    <property type="match status" value="1"/>
</dbReference>
<evidence type="ECO:0000256" key="2">
    <source>
        <dbReference type="ARBA" id="ARBA00001936"/>
    </source>
</evidence>
<comment type="function">
    <text evidence="10">Catalyzes the reversible epimerization of D-ribulose 5-phosphate to D-xylulose 5-phosphate.</text>
</comment>
<proteinExistence type="inferred from homology"/>
<evidence type="ECO:0000256" key="12">
    <source>
        <dbReference type="PIRSR" id="PIRSR001461-1"/>
    </source>
</evidence>
<comment type="similarity">
    <text evidence="6 10 11">Belongs to the ribulose-phosphate 3-epimerase family.</text>
</comment>
<dbReference type="InterPro" id="IPR026019">
    <property type="entry name" value="Ribul_P_3_epim"/>
</dbReference>
<name>A0A6A0B8Z4_9LACT</name>